<feature type="compositionally biased region" description="Low complexity" evidence="1">
    <location>
        <begin position="718"/>
        <end position="732"/>
    </location>
</feature>
<dbReference type="Proteomes" id="UP000310158">
    <property type="component" value="Unassembled WGS sequence"/>
</dbReference>
<feature type="region of interest" description="Disordered" evidence="1">
    <location>
        <begin position="507"/>
        <end position="543"/>
    </location>
</feature>
<accession>A0A4S4LNE7</accession>
<feature type="region of interest" description="Disordered" evidence="1">
    <location>
        <begin position="117"/>
        <end position="178"/>
    </location>
</feature>
<feature type="compositionally biased region" description="Polar residues" evidence="1">
    <location>
        <begin position="704"/>
        <end position="717"/>
    </location>
</feature>
<name>A0A4S4LNE7_9AGAM</name>
<evidence type="ECO:0000256" key="1">
    <source>
        <dbReference type="SAM" id="MobiDB-lite"/>
    </source>
</evidence>
<sequence>MSRTNKEIVEALCGDPAVQAMLSNSKGFWAVVIGIPGIYQTEMAVRAVIKNFQHARWGDMDTFVEALQYMICKGDIPIHKESARLPSVQNYGDNIFGSRTVPITLNIADNQTQTSFRSYRSEELPSTPRSDLAQPATPHSSHTRLTIPIPSHIDTMPRRQAAQAAESQRSPTAHRPHTRDSLLGALEAMNLSFDDSAPFSLQHQQNLGGIVYTYTKASNIPRRPRTPSLGELPDDYLTSHGYDLNAICRIVEVYETADSAESFASSLASYGFPVAEALLEAQKINKDGSDSNVNSSQLAKDLAAKWKAMSQAEKEEATVGAVEELQEQREIKALSVHNTRLSAFHDACANLDAIEDELRALHVRTGMQIVMFAIKSTGDQYGCPRIFLTSKHLAEFFDLSLKSNVNDVTLRLKAYCVSGAQGKAAGIQVLRMYYTNFDNHITRVYYVVIENWPLQKFCRPSDISLHNEIELIINAFQSGAAHFRKLTEQEYEDWEQKQFQNQMDEMSNEGIDGVGNTPLPVSPDTMTTSTAPLPPAHAAPSSVAPELATMPTANDAALATNGAMLPSLSDAMLSPSLPGLPVSASPSFLPLFSVLDMRVAAGQHKRPSNDENISEPALKKRAAALSVSALDGTPLTSANKLRKTRSDKGKKQKPRGATSDSATSTPMPPPVPSIMQPVTPTPPAVQPFTPPAVQPPAPSATQPLVPSTVQLSAHSVMQPSAPSATQPSAPSTVQSPAPFLATTSAVLNAATTGALLGMDI</sequence>
<dbReference type="EMBL" id="SGPL01000392">
    <property type="protein sequence ID" value="THH13028.1"/>
    <property type="molecule type" value="Genomic_DNA"/>
</dbReference>
<keyword evidence="3" id="KW-1185">Reference proteome</keyword>
<protein>
    <submittedName>
        <fullName evidence="2">Uncharacterized protein</fullName>
    </submittedName>
</protein>
<feature type="region of interest" description="Disordered" evidence="1">
    <location>
        <begin position="629"/>
        <end position="735"/>
    </location>
</feature>
<feature type="compositionally biased region" description="Low complexity" evidence="1">
    <location>
        <begin position="158"/>
        <end position="170"/>
    </location>
</feature>
<evidence type="ECO:0000313" key="3">
    <source>
        <dbReference type="Proteomes" id="UP000310158"/>
    </source>
</evidence>
<evidence type="ECO:0000313" key="2">
    <source>
        <dbReference type="EMBL" id="THH13028.1"/>
    </source>
</evidence>
<feature type="compositionally biased region" description="Pro residues" evidence="1">
    <location>
        <begin position="679"/>
        <end position="698"/>
    </location>
</feature>
<dbReference type="OrthoDB" id="3033638at2759"/>
<organism evidence="2 3">
    <name type="scientific">Bondarzewia mesenterica</name>
    <dbReference type="NCBI Taxonomy" id="1095465"/>
    <lineage>
        <taxon>Eukaryota</taxon>
        <taxon>Fungi</taxon>
        <taxon>Dikarya</taxon>
        <taxon>Basidiomycota</taxon>
        <taxon>Agaricomycotina</taxon>
        <taxon>Agaricomycetes</taxon>
        <taxon>Russulales</taxon>
        <taxon>Bondarzewiaceae</taxon>
        <taxon>Bondarzewia</taxon>
    </lineage>
</organism>
<dbReference type="AlphaFoldDB" id="A0A4S4LNE7"/>
<gene>
    <name evidence="2" type="ORF">EW146_g7145</name>
</gene>
<proteinExistence type="predicted"/>
<reference evidence="2 3" key="1">
    <citation type="submission" date="2019-02" db="EMBL/GenBank/DDBJ databases">
        <title>Genome sequencing of the rare red list fungi Bondarzewia mesenterica.</title>
        <authorList>
            <person name="Buettner E."/>
            <person name="Kellner H."/>
        </authorList>
    </citation>
    <scope>NUCLEOTIDE SEQUENCE [LARGE SCALE GENOMIC DNA]</scope>
    <source>
        <strain evidence="2 3">DSM 108281</strain>
    </source>
</reference>
<comment type="caution">
    <text evidence="2">The sequence shown here is derived from an EMBL/GenBank/DDBJ whole genome shotgun (WGS) entry which is preliminary data.</text>
</comment>